<dbReference type="AlphaFoldDB" id="B2T8N4"/>
<evidence type="ECO:0000313" key="2">
    <source>
        <dbReference type="Proteomes" id="UP000001739"/>
    </source>
</evidence>
<protein>
    <submittedName>
        <fullName evidence="1">Uncharacterized protein</fullName>
    </submittedName>
</protein>
<accession>B2T8N4</accession>
<dbReference type="eggNOG" id="ENOG5032SFR">
    <property type="taxonomic scope" value="Bacteria"/>
</dbReference>
<gene>
    <name evidence="1" type="ordered locus">Bphyt_6381</name>
</gene>
<proteinExistence type="predicted"/>
<dbReference type="OrthoDB" id="9104842at2"/>
<dbReference type="EMBL" id="CP001053">
    <property type="protein sequence ID" value="ACD20697.1"/>
    <property type="molecule type" value="Genomic_DNA"/>
</dbReference>
<dbReference type="KEGG" id="bpy:Bphyt_6381"/>
<sequence>MQLPWAGFSYAAQPALADAHVTQETVTSTICHRGHISRVLPSIDEQIRLKDMLLEQRGIDPSAAAGYALDFRLPVLLGGSPDALANRDILPWEGDAGERRKRRLTVFLRHCVCSGELSLMRAQAAISGDWPHQYSNLWALTCQDIR</sequence>
<organism evidence="1 2">
    <name type="scientific">Paraburkholderia phytofirmans (strain DSM 17436 / LMG 22146 / PsJN)</name>
    <name type="common">Burkholderia phytofirmans</name>
    <dbReference type="NCBI Taxonomy" id="398527"/>
    <lineage>
        <taxon>Bacteria</taxon>
        <taxon>Pseudomonadati</taxon>
        <taxon>Pseudomonadota</taxon>
        <taxon>Betaproteobacteria</taxon>
        <taxon>Burkholderiales</taxon>
        <taxon>Burkholderiaceae</taxon>
        <taxon>Paraburkholderia</taxon>
    </lineage>
</organism>
<dbReference type="Proteomes" id="UP000001739">
    <property type="component" value="Chromosome 2"/>
</dbReference>
<evidence type="ECO:0000313" key="1">
    <source>
        <dbReference type="EMBL" id="ACD20697.1"/>
    </source>
</evidence>
<reference evidence="1 2" key="1">
    <citation type="journal article" date="2011" name="J. Bacteriol.">
        <title>Complete genome sequence of the plant growth-promoting endophyte Burkholderia phytofirmans strain PsJN.</title>
        <authorList>
            <person name="Weilharter A."/>
            <person name="Mitter B."/>
            <person name="Shin M.V."/>
            <person name="Chain P.S."/>
            <person name="Nowak J."/>
            <person name="Sessitsch A."/>
        </authorList>
    </citation>
    <scope>NUCLEOTIDE SEQUENCE [LARGE SCALE GENOMIC DNA]</scope>
    <source>
        <strain evidence="2">DSM 17436 / LMG 22146 / PsJN</strain>
    </source>
</reference>
<dbReference type="HOGENOM" id="CLU_1783233_0_0_4"/>
<name>B2T8N4_PARPJ</name>